<dbReference type="OrthoDB" id="9986114at2759"/>
<dbReference type="Proteomes" id="UP000198287">
    <property type="component" value="Unassembled WGS sequence"/>
</dbReference>
<organism evidence="3 4">
    <name type="scientific">Folsomia candida</name>
    <name type="common">Springtail</name>
    <dbReference type="NCBI Taxonomy" id="158441"/>
    <lineage>
        <taxon>Eukaryota</taxon>
        <taxon>Metazoa</taxon>
        <taxon>Ecdysozoa</taxon>
        <taxon>Arthropoda</taxon>
        <taxon>Hexapoda</taxon>
        <taxon>Collembola</taxon>
        <taxon>Entomobryomorpha</taxon>
        <taxon>Isotomoidea</taxon>
        <taxon>Isotomidae</taxon>
        <taxon>Proisotominae</taxon>
        <taxon>Folsomia</taxon>
    </lineage>
</organism>
<proteinExistence type="predicted"/>
<dbReference type="InterPro" id="IPR035940">
    <property type="entry name" value="CAP_sf"/>
</dbReference>
<feature type="signal peptide" evidence="1">
    <location>
        <begin position="1"/>
        <end position="15"/>
    </location>
</feature>
<keyword evidence="4" id="KW-1185">Reference proteome</keyword>
<keyword evidence="1" id="KW-0732">Signal</keyword>
<dbReference type="Gene3D" id="3.40.33.10">
    <property type="entry name" value="CAP"/>
    <property type="match status" value="1"/>
</dbReference>
<gene>
    <name evidence="3" type="ORF">Fcan01_06435</name>
</gene>
<evidence type="ECO:0000313" key="3">
    <source>
        <dbReference type="EMBL" id="OXA57607.1"/>
    </source>
</evidence>
<name>A0A226EKG8_FOLCA</name>
<evidence type="ECO:0000259" key="2">
    <source>
        <dbReference type="Pfam" id="PF00188"/>
    </source>
</evidence>
<evidence type="ECO:0000313" key="4">
    <source>
        <dbReference type="Proteomes" id="UP000198287"/>
    </source>
</evidence>
<dbReference type="CDD" id="cd05379">
    <property type="entry name" value="CAP_bacterial"/>
    <property type="match status" value="1"/>
</dbReference>
<dbReference type="EMBL" id="LNIX01000003">
    <property type="protein sequence ID" value="OXA57607.1"/>
    <property type="molecule type" value="Genomic_DNA"/>
</dbReference>
<dbReference type="STRING" id="158441.A0A226EKG8"/>
<comment type="caution">
    <text evidence="3">The sequence shown here is derived from an EMBL/GenBank/DDBJ whole genome shotgun (WGS) entry which is preliminary data.</text>
</comment>
<feature type="domain" description="SCP" evidence="2">
    <location>
        <begin position="54"/>
        <end position="164"/>
    </location>
</feature>
<evidence type="ECO:0000256" key="1">
    <source>
        <dbReference type="SAM" id="SignalP"/>
    </source>
</evidence>
<dbReference type="InterPro" id="IPR014044">
    <property type="entry name" value="CAP_dom"/>
</dbReference>
<sequence length="168" mass="18510">MKLFIFIAIIATVSATPVDEKEGGSNIGEPLYQTTDYLYVNDDFNSIQQSGLCLAETNSARARNGKGPLAWDGRLESAARNHNNVMVAQNCFSHQCPGEPNLGTRVSQVGYTWTSLGENIASGYPDCNAVVNGWMNSAGHRENILRDYLQVGCHRANQYWTCVYGRGR</sequence>
<accession>A0A226EKG8</accession>
<reference evidence="3 4" key="1">
    <citation type="submission" date="2015-12" db="EMBL/GenBank/DDBJ databases">
        <title>The genome of Folsomia candida.</title>
        <authorList>
            <person name="Faddeeva A."/>
            <person name="Derks M.F."/>
            <person name="Anvar Y."/>
            <person name="Smit S."/>
            <person name="Van Straalen N."/>
            <person name="Roelofs D."/>
        </authorList>
    </citation>
    <scope>NUCLEOTIDE SEQUENCE [LARGE SCALE GENOMIC DNA]</scope>
    <source>
        <strain evidence="3 4">VU population</strain>
        <tissue evidence="3">Whole body</tissue>
    </source>
</reference>
<dbReference type="AlphaFoldDB" id="A0A226EKG8"/>
<feature type="chain" id="PRO_5012578770" evidence="1">
    <location>
        <begin position="16"/>
        <end position="168"/>
    </location>
</feature>
<dbReference type="PANTHER" id="PTHR31157:SF1">
    <property type="entry name" value="SCP DOMAIN-CONTAINING PROTEIN"/>
    <property type="match status" value="1"/>
</dbReference>
<dbReference type="PANTHER" id="PTHR31157">
    <property type="entry name" value="SCP DOMAIN-CONTAINING PROTEIN"/>
    <property type="match status" value="1"/>
</dbReference>
<dbReference type="Pfam" id="PF00188">
    <property type="entry name" value="CAP"/>
    <property type="match status" value="1"/>
</dbReference>
<protein>
    <submittedName>
        <fullName evidence="3">Uncharacterized protein YkwD</fullName>
    </submittedName>
</protein>
<dbReference type="SUPFAM" id="SSF55797">
    <property type="entry name" value="PR-1-like"/>
    <property type="match status" value="1"/>
</dbReference>